<comment type="caution">
    <text evidence="2">The sequence shown here is derived from an EMBL/GenBank/DDBJ whole genome shotgun (WGS) entry which is preliminary data.</text>
</comment>
<sequence length="417" mass="44418">MCRIPLGRLKIVHRAPLAGGSRCAILPSMARDPLLTFTDRGIFCLAGDFHIDPWRPVERALITHGHSDHARPGHGAYLATEGSAPVIRYRLGDIRLKTIRYGETRRIGSVTVSFHPAGHVPGSAQIRVERDGEVWVVSGDYKVAEDGLSEPFEPVACHSFISECTFGLPVFRWKPQAELAAQLNRWWAANAAEGRTSIVGAYTLGKAQRLLVSADLSIGPILTHGAVEATTAVLRAQGLALPPTTHVAPGIDGKSHPGALVIAPPSALGTPWATRFGPAAEAFASGWMALRGVRRRRGLAQGFVMSDHADWDGLNAAIRATGAERIFVTHGYTAIFRRWLEDQGFEAGIVATEYEGESLDAAEAEAGPLIEPDAGAEAVEGAAPEEDTAEADPAAGEAAPAEGKPRRRRPAAGDART</sequence>
<dbReference type="InterPro" id="IPR026360">
    <property type="entry name" value="Xnuc_lig_assoc"/>
</dbReference>
<dbReference type="InterPro" id="IPR050698">
    <property type="entry name" value="MBL"/>
</dbReference>
<feature type="region of interest" description="Disordered" evidence="1">
    <location>
        <begin position="363"/>
        <end position="417"/>
    </location>
</feature>
<dbReference type="PANTHER" id="PTHR11203:SF49">
    <property type="entry name" value="BLL1145 PROTEIN"/>
    <property type="match status" value="1"/>
</dbReference>
<evidence type="ECO:0000256" key="1">
    <source>
        <dbReference type="SAM" id="MobiDB-lite"/>
    </source>
</evidence>
<organism evidence="2 3">
    <name type="scientific">Cereibacter johrii</name>
    <dbReference type="NCBI Taxonomy" id="445629"/>
    <lineage>
        <taxon>Bacteria</taxon>
        <taxon>Pseudomonadati</taxon>
        <taxon>Pseudomonadota</taxon>
        <taxon>Alphaproteobacteria</taxon>
        <taxon>Rhodobacterales</taxon>
        <taxon>Paracoccaceae</taxon>
        <taxon>Cereibacter</taxon>
    </lineage>
</organism>
<dbReference type="SUPFAM" id="SSF56281">
    <property type="entry name" value="Metallo-hydrolase/oxidoreductase"/>
    <property type="match status" value="1"/>
</dbReference>
<evidence type="ECO:0000313" key="3">
    <source>
        <dbReference type="Proteomes" id="UP000240800"/>
    </source>
</evidence>
<name>A0ABX5JIC3_9RHOB</name>
<keyword evidence="3" id="KW-1185">Reference proteome</keyword>
<feature type="compositionally biased region" description="Low complexity" evidence="1">
    <location>
        <begin position="371"/>
        <end position="382"/>
    </location>
</feature>
<gene>
    <name evidence="2" type="ORF">C8J29_101731</name>
</gene>
<dbReference type="Gene3D" id="3.60.15.10">
    <property type="entry name" value="Ribonuclease Z/Hydroxyacylglutathione hydrolase-like"/>
    <property type="match status" value="1"/>
</dbReference>
<reference evidence="2 3" key="1">
    <citation type="submission" date="2018-04" db="EMBL/GenBank/DDBJ databases">
        <title>Genomic Encyclopedia of Type Strains, Phase III (KMG-III): the genomes of soil and plant-associated and newly described type strains.</title>
        <authorList>
            <person name="Whitman W."/>
        </authorList>
    </citation>
    <scope>NUCLEOTIDE SEQUENCE [LARGE SCALE GENOMIC DNA]</scope>
    <source>
        <strain evidence="2 3">JA192</strain>
    </source>
</reference>
<protein>
    <submittedName>
        <fullName evidence="2">mRNA 3-end processing factor</fullName>
    </submittedName>
</protein>
<dbReference type="Proteomes" id="UP000240800">
    <property type="component" value="Unassembled WGS sequence"/>
</dbReference>
<dbReference type="InterPro" id="IPR036866">
    <property type="entry name" value="RibonucZ/Hydroxyglut_hydro"/>
</dbReference>
<dbReference type="EMBL" id="PZZW01000001">
    <property type="protein sequence ID" value="PTM81784.1"/>
    <property type="molecule type" value="Genomic_DNA"/>
</dbReference>
<accession>A0ABX5JIC3</accession>
<feature type="compositionally biased region" description="Low complexity" evidence="1">
    <location>
        <begin position="391"/>
        <end position="402"/>
    </location>
</feature>
<dbReference type="PANTHER" id="PTHR11203">
    <property type="entry name" value="CLEAVAGE AND POLYADENYLATION SPECIFICITY FACTOR FAMILY MEMBER"/>
    <property type="match status" value="1"/>
</dbReference>
<proteinExistence type="predicted"/>
<dbReference type="NCBIfam" id="TIGR04122">
    <property type="entry name" value="Xnuc_lig_assoc"/>
    <property type="match status" value="1"/>
</dbReference>
<evidence type="ECO:0000313" key="2">
    <source>
        <dbReference type="EMBL" id="PTM81784.1"/>
    </source>
</evidence>